<sequence>MYQSLIYVSRSRLILPDQAGEVDRIVAASTGRNAALRVRGVLIFTERHFAQILEGPGAALDELMESIGHDPRHEQVTVIDRRAIDGYRFQDWSLAYWGDAGYMDNQVARVLAKADALTRSEQTADLFTLLQTLSRESHREHRPIGRPSKR</sequence>
<dbReference type="Pfam" id="PF04940">
    <property type="entry name" value="BLUF"/>
    <property type="match status" value="1"/>
</dbReference>
<dbReference type="GO" id="GO:0009882">
    <property type="term" value="F:blue light photoreceptor activity"/>
    <property type="evidence" value="ECO:0007669"/>
    <property type="project" value="InterPro"/>
</dbReference>
<dbReference type="GO" id="GO:0071949">
    <property type="term" value="F:FAD binding"/>
    <property type="evidence" value="ECO:0007669"/>
    <property type="project" value="InterPro"/>
</dbReference>
<dbReference type="PROSITE" id="PS50925">
    <property type="entry name" value="BLUF"/>
    <property type="match status" value="1"/>
</dbReference>
<dbReference type="OrthoDB" id="196105at2"/>
<evidence type="ECO:0000313" key="2">
    <source>
        <dbReference type="EMBL" id="PCE41933.1"/>
    </source>
</evidence>
<dbReference type="SUPFAM" id="SSF54975">
    <property type="entry name" value="Acylphosphatase/BLUF domain-like"/>
    <property type="match status" value="1"/>
</dbReference>
<dbReference type="KEGG" id="rdi:CMV14_15240"/>
<dbReference type="InterPro" id="IPR036046">
    <property type="entry name" value="Acylphosphatase-like_dom_sf"/>
</dbReference>
<proteinExistence type="predicted"/>
<dbReference type="RefSeq" id="WP_066963065.1">
    <property type="nucleotide sequence ID" value="NZ_CP023449.1"/>
</dbReference>
<name>A0A2A4FU42_9SPHN</name>
<protein>
    <submittedName>
        <fullName evidence="2">Blue light sensor protein</fullName>
    </submittedName>
</protein>
<organism evidence="2 3">
    <name type="scientific">Rhizorhabdus dicambivorans</name>
    <dbReference type="NCBI Taxonomy" id="1850238"/>
    <lineage>
        <taxon>Bacteria</taxon>
        <taxon>Pseudomonadati</taxon>
        <taxon>Pseudomonadota</taxon>
        <taxon>Alphaproteobacteria</taxon>
        <taxon>Sphingomonadales</taxon>
        <taxon>Sphingomonadaceae</taxon>
        <taxon>Rhizorhabdus</taxon>
    </lineage>
</organism>
<keyword evidence="3" id="KW-1185">Reference proteome</keyword>
<evidence type="ECO:0000313" key="3">
    <source>
        <dbReference type="Proteomes" id="UP000218934"/>
    </source>
</evidence>
<accession>A0A2A4FU42</accession>
<comment type="caution">
    <text evidence="2">The sequence shown here is derived from an EMBL/GenBank/DDBJ whole genome shotgun (WGS) entry which is preliminary data.</text>
</comment>
<dbReference type="Gene3D" id="3.30.70.100">
    <property type="match status" value="1"/>
</dbReference>
<dbReference type="AlphaFoldDB" id="A0A2A4FU42"/>
<gene>
    <name evidence="2" type="ORF">COO09_12995</name>
</gene>
<evidence type="ECO:0000259" key="1">
    <source>
        <dbReference type="PROSITE" id="PS50925"/>
    </source>
</evidence>
<dbReference type="EMBL" id="NWUF01000011">
    <property type="protein sequence ID" value="PCE41933.1"/>
    <property type="molecule type" value="Genomic_DNA"/>
</dbReference>
<dbReference type="InterPro" id="IPR007024">
    <property type="entry name" value="BLUF_domain"/>
</dbReference>
<dbReference type="SMART" id="SM01034">
    <property type="entry name" value="BLUF"/>
    <property type="match status" value="1"/>
</dbReference>
<reference evidence="2 3" key="1">
    <citation type="submission" date="2017-09" db="EMBL/GenBank/DDBJ databases">
        <title>The Catabolism of 3,6-Dichlorosalicylic acid is Initiated by the Cytochrome P450 Monooxygenase DsmABC in Rhizorhabdus dicambivorans Ndbn-20.</title>
        <authorList>
            <person name="Na L."/>
        </authorList>
    </citation>
    <scope>NUCLEOTIDE SEQUENCE [LARGE SCALE GENOMIC DNA]</scope>
    <source>
        <strain evidence="2 3">Ndbn-20m</strain>
    </source>
</reference>
<feature type="domain" description="BLUF" evidence="1">
    <location>
        <begin position="2"/>
        <end position="95"/>
    </location>
</feature>
<dbReference type="Proteomes" id="UP000218934">
    <property type="component" value="Unassembled WGS sequence"/>
</dbReference>